<dbReference type="OrthoDB" id="6386916at2"/>
<proteinExistence type="predicted"/>
<sequence>MDVAAADFNLDAQDLNGLMFSRRLAQPPITLVQNDLQSSIPGVMHGSGGKFTVTYAQSHSGADVSFVVQQGNSLAIAVEKICETFGLTKDQLAEILGTTRKTIYNWIGGGVPRANTLDRIYELQVAANEWTKNGLSVPNEKLREPVIDELSLFDLLKQVDKDLILFAGNRLTLHGQRGKSLADPFA</sequence>
<dbReference type="InterPro" id="IPR010982">
    <property type="entry name" value="Lambda_DNA-bd_dom_sf"/>
</dbReference>
<dbReference type="Proteomes" id="UP000288293">
    <property type="component" value="Unassembled WGS sequence"/>
</dbReference>
<name>A0A432W3L1_9GAMM</name>
<dbReference type="CDD" id="cd00093">
    <property type="entry name" value="HTH_XRE"/>
    <property type="match status" value="1"/>
</dbReference>
<dbReference type="EMBL" id="PIPL01000003">
    <property type="protein sequence ID" value="RUO23918.1"/>
    <property type="molecule type" value="Genomic_DNA"/>
</dbReference>
<evidence type="ECO:0000313" key="1">
    <source>
        <dbReference type="EMBL" id="RUO23918.1"/>
    </source>
</evidence>
<gene>
    <name evidence="1" type="ORF">CWE09_12265</name>
</gene>
<protein>
    <submittedName>
        <fullName evidence="1">Uncharacterized protein</fullName>
    </submittedName>
</protein>
<dbReference type="RefSeq" id="WP_126804338.1">
    <property type="nucleotide sequence ID" value="NZ_PIPL01000003.1"/>
</dbReference>
<dbReference type="InterPro" id="IPR001387">
    <property type="entry name" value="Cro/C1-type_HTH"/>
</dbReference>
<keyword evidence="2" id="KW-1185">Reference proteome</keyword>
<organism evidence="1 2">
    <name type="scientific">Aliidiomarina minuta</name>
    <dbReference type="NCBI Taxonomy" id="880057"/>
    <lineage>
        <taxon>Bacteria</taxon>
        <taxon>Pseudomonadati</taxon>
        <taxon>Pseudomonadota</taxon>
        <taxon>Gammaproteobacteria</taxon>
        <taxon>Alteromonadales</taxon>
        <taxon>Idiomarinaceae</taxon>
        <taxon>Aliidiomarina</taxon>
    </lineage>
</organism>
<dbReference type="AlphaFoldDB" id="A0A432W3L1"/>
<dbReference type="GO" id="GO:0003677">
    <property type="term" value="F:DNA binding"/>
    <property type="evidence" value="ECO:0007669"/>
    <property type="project" value="InterPro"/>
</dbReference>
<accession>A0A432W3L1</accession>
<comment type="caution">
    <text evidence="1">The sequence shown here is derived from an EMBL/GenBank/DDBJ whole genome shotgun (WGS) entry which is preliminary data.</text>
</comment>
<reference evidence="1 2" key="1">
    <citation type="journal article" date="2011" name="Front. Microbiol.">
        <title>Genomic signatures of strain selection and enhancement in Bacillus atrophaeus var. globigii, a historical biowarfare simulant.</title>
        <authorList>
            <person name="Gibbons H.S."/>
            <person name="Broomall S.M."/>
            <person name="McNew L.A."/>
            <person name="Daligault H."/>
            <person name="Chapman C."/>
            <person name="Bruce D."/>
            <person name="Karavis M."/>
            <person name="Krepps M."/>
            <person name="McGregor P.A."/>
            <person name="Hong C."/>
            <person name="Park K.H."/>
            <person name="Akmal A."/>
            <person name="Feldman A."/>
            <person name="Lin J.S."/>
            <person name="Chang W.E."/>
            <person name="Higgs B.W."/>
            <person name="Demirev P."/>
            <person name="Lindquist J."/>
            <person name="Liem A."/>
            <person name="Fochler E."/>
            <person name="Read T.D."/>
            <person name="Tapia R."/>
            <person name="Johnson S."/>
            <person name="Bishop-Lilly K.A."/>
            <person name="Detter C."/>
            <person name="Han C."/>
            <person name="Sozhamannan S."/>
            <person name="Rosenzweig C.N."/>
            <person name="Skowronski E.W."/>
        </authorList>
    </citation>
    <scope>NUCLEOTIDE SEQUENCE [LARGE SCALE GENOMIC DNA]</scope>
    <source>
        <strain evidence="1 2">MLST1</strain>
    </source>
</reference>
<dbReference type="SUPFAM" id="SSF47413">
    <property type="entry name" value="lambda repressor-like DNA-binding domains"/>
    <property type="match status" value="1"/>
</dbReference>
<evidence type="ECO:0000313" key="2">
    <source>
        <dbReference type="Proteomes" id="UP000288293"/>
    </source>
</evidence>